<dbReference type="AlphaFoldDB" id="A0AAV7TL68"/>
<feature type="region of interest" description="Disordered" evidence="1">
    <location>
        <begin position="38"/>
        <end position="105"/>
    </location>
</feature>
<evidence type="ECO:0000256" key="1">
    <source>
        <dbReference type="SAM" id="MobiDB-lite"/>
    </source>
</evidence>
<proteinExistence type="predicted"/>
<dbReference type="EMBL" id="JANPWB010000006">
    <property type="protein sequence ID" value="KAJ1177363.1"/>
    <property type="molecule type" value="Genomic_DNA"/>
</dbReference>
<evidence type="ECO:0000313" key="3">
    <source>
        <dbReference type="Proteomes" id="UP001066276"/>
    </source>
</evidence>
<evidence type="ECO:0000313" key="2">
    <source>
        <dbReference type="EMBL" id="KAJ1177363.1"/>
    </source>
</evidence>
<dbReference type="Proteomes" id="UP001066276">
    <property type="component" value="Chromosome 3_2"/>
</dbReference>
<comment type="caution">
    <text evidence="2">The sequence shown here is derived from an EMBL/GenBank/DDBJ whole genome shotgun (WGS) entry which is preliminary data.</text>
</comment>
<reference evidence="2" key="1">
    <citation type="journal article" date="2022" name="bioRxiv">
        <title>Sequencing and chromosome-scale assembly of the giantPleurodeles waltlgenome.</title>
        <authorList>
            <person name="Brown T."/>
            <person name="Elewa A."/>
            <person name="Iarovenko S."/>
            <person name="Subramanian E."/>
            <person name="Araus A.J."/>
            <person name="Petzold A."/>
            <person name="Susuki M."/>
            <person name="Suzuki K.-i.T."/>
            <person name="Hayashi T."/>
            <person name="Toyoda A."/>
            <person name="Oliveira C."/>
            <person name="Osipova E."/>
            <person name="Leigh N.D."/>
            <person name="Simon A."/>
            <person name="Yun M.H."/>
        </authorList>
    </citation>
    <scope>NUCLEOTIDE SEQUENCE</scope>
    <source>
        <strain evidence="2">20211129_DDA</strain>
        <tissue evidence="2">Liver</tissue>
    </source>
</reference>
<protein>
    <submittedName>
        <fullName evidence="2">Uncharacterized protein</fullName>
    </submittedName>
</protein>
<feature type="compositionally biased region" description="Low complexity" evidence="1">
    <location>
        <begin position="77"/>
        <end position="92"/>
    </location>
</feature>
<gene>
    <name evidence="2" type="ORF">NDU88_002622</name>
</gene>
<organism evidence="2 3">
    <name type="scientific">Pleurodeles waltl</name>
    <name type="common">Iberian ribbed newt</name>
    <dbReference type="NCBI Taxonomy" id="8319"/>
    <lineage>
        <taxon>Eukaryota</taxon>
        <taxon>Metazoa</taxon>
        <taxon>Chordata</taxon>
        <taxon>Craniata</taxon>
        <taxon>Vertebrata</taxon>
        <taxon>Euteleostomi</taxon>
        <taxon>Amphibia</taxon>
        <taxon>Batrachia</taxon>
        <taxon>Caudata</taxon>
        <taxon>Salamandroidea</taxon>
        <taxon>Salamandridae</taxon>
        <taxon>Pleurodelinae</taxon>
        <taxon>Pleurodeles</taxon>
    </lineage>
</organism>
<sequence length="131" mass="14388">MLYRRRRHAGPALVADLVRCYSNWHRRRQGNEITASYDEGDEEYSRARRGRKGGGATAEVAAHAPDLEQPPQEQREAIQSAAAISASPAGAESETEISQPPSDRPVTLDRLLELGFQECPSVTPATADKLF</sequence>
<accession>A0AAV7TL68</accession>
<name>A0AAV7TL68_PLEWA</name>
<keyword evidence="3" id="KW-1185">Reference proteome</keyword>